<proteinExistence type="predicted"/>
<keyword evidence="1" id="KW-1133">Transmembrane helix</keyword>
<organism evidence="2">
    <name type="scientific">uncultured Caudovirales phage</name>
    <dbReference type="NCBI Taxonomy" id="2100421"/>
    <lineage>
        <taxon>Viruses</taxon>
        <taxon>Duplodnaviria</taxon>
        <taxon>Heunggongvirae</taxon>
        <taxon>Uroviricota</taxon>
        <taxon>Caudoviricetes</taxon>
        <taxon>Peduoviridae</taxon>
        <taxon>Maltschvirus</taxon>
        <taxon>Maltschvirus maltsch</taxon>
    </lineage>
</organism>
<dbReference type="EMBL" id="LR798266">
    <property type="protein sequence ID" value="CAB5218829.1"/>
    <property type="molecule type" value="Genomic_DNA"/>
</dbReference>
<sequence>MINNILAGFLFSYYFVNIAGIPNAIKKGFSMMPHNRIKPFDCVTCLSVWSSLCFYFLPTQLVEFICIIFAAGFLGSKIK</sequence>
<evidence type="ECO:0000256" key="1">
    <source>
        <dbReference type="SAM" id="Phobius"/>
    </source>
</evidence>
<feature type="transmembrane region" description="Helical" evidence="1">
    <location>
        <begin position="6"/>
        <end position="25"/>
    </location>
</feature>
<feature type="transmembrane region" description="Helical" evidence="1">
    <location>
        <begin position="46"/>
        <end position="74"/>
    </location>
</feature>
<accession>A0A6J7WL89</accession>
<protein>
    <submittedName>
        <fullName evidence="2">Uncharacterized protein</fullName>
    </submittedName>
</protein>
<gene>
    <name evidence="2" type="ORF">UFOVP215_46</name>
</gene>
<reference evidence="2" key="1">
    <citation type="submission" date="2020-05" db="EMBL/GenBank/DDBJ databases">
        <authorList>
            <person name="Chiriac C."/>
            <person name="Salcher M."/>
            <person name="Ghai R."/>
            <person name="Kavagutti S V."/>
        </authorList>
    </citation>
    <scope>NUCLEOTIDE SEQUENCE</scope>
</reference>
<keyword evidence="1" id="KW-0472">Membrane</keyword>
<keyword evidence="1" id="KW-0812">Transmembrane</keyword>
<name>A0A6J7WL89_9CAUD</name>
<evidence type="ECO:0000313" key="2">
    <source>
        <dbReference type="EMBL" id="CAB5218829.1"/>
    </source>
</evidence>